<evidence type="ECO:0000256" key="8">
    <source>
        <dbReference type="ARBA" id="ARBA00023034"/>
    </source>
</evidence>
<dbReference type="PANTHER" id="PTHR11214">
    <property type="entry name" value="BETA-1,3-N-ACETYLGLUCOSAMINYLTRANSFERASE"/>
    <property type="match status" value="1"/>
</dbReference>
<reference evidence="13 14" key="1">
    <citation type="submission" date="2019-01" db="EMBL/GenBank/DDBJ databases">
        <title>A draft genome assembly of the solar-powered sea slug Elysia chlorotica.</title>
        <authorList>
            <person name="Cai H."/>
            <person name="Li Q."/>
            <person name="Fang X."/>
            <person name="Li J."/>
            <person name="Curtis N.E."/>
            <person name="Altenburger A."/>
            <person name="Shibata T."/>
            <person name="Feng M."/>
            <person name="Maeda T."/>
            <person name="Schwartz J.A."/>
            <person name="Shigenobu S."/>
            <person name="Lundholm N."/>
            <person name="Nishiyama T."/>
            <person name="Yang H."/>
            <person name="Hasebe M."/>
            <person name="Li S."/>
            <person name="Pierce S.K."/>
            <person name="Wang J."/>
        </authorList>
    </citation>
    <scope>NUCLEOTIDE SEQUENCE [LARGE SCALE GENOMIC DNA]</scope>
    <source>
        <strain evidence="13">EC2010</strain>
        <tissue evidence="13">Whole organism of an adult</tissue>
    </source>
</reference>
<dbReference type="Pfam" id="PF01762">
    <property type="entry name" value="Galactosyl_T"/>
    <property type="match status" value="1"/>
</dbReference>
<dbReference type="PANTHER" id="PTHR11214:SF364">
    <property type="entry name" value="HEXOSYLTRANSFERASE"/>
    <property type="match status" value="1"/>
</dbReference>
<dbReference type="Proteomes" id="UP000271974">
    <property type="component" value="Unassembled WGS sequence"/>
</dbReference>
<feature type="non-terminal residue" evidence="13">
    <location>
        <position position="1"/>
    </location>
</feature>
<gene>
    <name evidence="13" type="ORF">EGW08_016565</name>
</gene>
<evidence type="ECO:0000256" key="6">
    <source>
        <dbReference type="ARBA" id="ARBA00022968"/>
    </source>
</evidence>
<dbReference type="GO" id="GO:0016758">
    <property type="term" value="F:hexosyltransferase activity"/>
    <property type="evidence" value="ECO:0007669"/>
    <property type="project" value="InterPro"/>
</dbReference>
<dbReference type="GO" id="GO:0000139">
    <property type="term" value="C:Golgi membrane"/>
    <property type="evidence" value="ECO:0007669"/>
    <property type="project" value="UniProtKB-SubCell"/>
</dbReference>
<comment type="subcellular location">
    <subcellularLocation>
        <location evidence="1 11">Golgi apparatus membrane</location>
        <topology evidence="1 11">Single-pass type II membrane protein</topology>
    </subcellularLocation>
</comment>
<feature type="region of interest" description="Disordered" evidence="12">
    <location>
        <begin position="116"/>
        <end position="137"/>
    </location>
</feature>
<evidence type="ECO:0000313" key="14">
    <source>
        <dbReference type="Proteomes" id="UP000271974"/>
    </source>
</evidence>
<keyword evidence="7" id="KW-1133">Transmembrane helix</keyword>
<evidence type="ECO:0000256" key="10">
    <source>
        <dbReference type="ARBA" id="ARBA00023180"/>
    </source>
</evidence>
<proteinExistence type="inferred from homology"/>
<organism evidence="13 14">
    <name type="scientific">Elysia chlorotica</name>
    <name type="common">Eastern emerald elysia</name>
    <name type="synonym">Sea slug</name>
    <dbReference type="NCBI Taxonomy" id="188477"/>
    <lineage>
        <taxon>Eukaryota</taxon>
        <taxon>Metazoa</taxon>
        <taxon>Spiralia</taxon>
        <taxon>Lophotrochozoa</taxon>
        <taxon>Mollusca</taxon>
        <taxon>Gastropoda</taxon>
        <taxon>Heterobranchia</taxon>
        <taxon>Euthyneura</taxon>
        <taxon>Panpulmonata</taxon>
        <taxon>Sacoglossa</taxon>
        <taxon>Placobranchoidea</taxon>
        <taxon>Plakobranchidae</taxon>
        <taxon>Elysia</taxon>
    </lineage>
</organism>
<keyword evidence="8 11" id="KW-0333">Golgi apparatus</keyword>
<evidence type="ECO:0000256" key="7">
    <source>
        <dbReference type="ARBA" id="ARBA00022989"/>
    </source>
</evidence>
<dbReference type="InterPro" id="IPR002659">
    <property type="entry name" value="Glyco_trans_31"/>
</dbReference>
<evidence type="ECO:0000256" key="11">
    <source>
        <dbReference type="RuleBase" id="RU363063"/>
    </source>
</evidence>
<comment type="similarity">
    <text evidence="2 11">Belongs to the glycosyltransferase 31 family.</text>
</comment>
<keyword evidence="4" id="KW-0808">Transferase</keyword>
<keyword evidence="3 11" id="KW-0328">Glycosyltransferase</keyword>
<evidence type="ECO:0000256" key="12">
    <source>
        <dbReference type="SAM" id="MobiDB-lite"/>
    </source>
</evidence>
<evidence type="ECO:0000256" key="3">
    <source>
        <dbReference type="ARBA" id="ARBA00022676"/>
    </source>
</evidence>
<dbReference type="GO" id="GO:0006493">
    <property type="term" value="P:protein O-linked glycosylation"/>
    <property type="evidence" value="ECO:0007669"/>
    <property type="project" value="TreeGrafter"/>
</dbReference>
<evidence type="ECO:0000256" key="5">
    <source>
        <dbReference type="ARBA" id="ARBA00022692"/>
    </source>
</evidence>
<dbReference type="AlphaFoldDB" id="A0A433T287"/>
<name>A0A433T287_ELYCH</name>
<sequence>VYIHSAPGNLKKRQAVRQTWAHPTLLRRLDAAVIFLLGRPAEAREQELLDLEANEYGDLVQEDFLDAYRNLTYKGVSALRWVSLFCPSAVFLLKTDDDILVDIVSLVSDLRQRYPGYPPPSSQVPGAGTPNTQSARAAPSRVVLCNLWTRMKVMRDPKSKWFIPPTEFGPDYFPPYCSGSAFVLSADLAPRLYQVSLNKPFFWVDDYYVTGVLVNSLGVPHVRYNDVYLLNANLAESQLAKDTGKTLFFHVKKLALFLKLWPMLLRRHLLIPDLKDLMPSTHPTPSSIVGATPSIIYRTRDKDKHDSITRVLKHHRKEEVNSNTISINKDISHDKTSAHVIPDNKSENLNIMRKTNGDVLKYGESSPDLRLHRSPSLNGAEDTAKSDKVVVAGRRTLTVSPVKQNQYGITSKLENILKPRSSKLHSSDAQMRINILRGLDR</sequence>
<keyword evidence="9" id="KW-0472">Membrane</keyword>
<evidence type="ECO:0000256" key="9">
    <source>
        <dbReference type="ARBA" id="ARBA00023136"/>
    </source>
</evidence>
<dbReference type="OrthoDB" id="115198at2759"/>
<dbReference type="EMBL" id="RQTK01000720">
    <property type="protein sequence ID" value="RUS75671.1"/>
    <property type="molecule type" value="Genomic_DNA"/>
</dbReference>
<keyword evidence="6" id="KW-0735">Signal-anchor</keyword>
<comment type="caution">
    <text evidence="13">The sequence shown here is derived from an EMBL/GenBank/DDBJ whole genome shotgun (WGS) entry which is preliminary data.</text>
</comment>
<evidence type="ECO:0000256" key="4">
    <source>
        <dbReference type="ARBA" id="ARBA00022679"/>
    </source>
</evidence>
<dbReference type="Gene3D" id="3.90.550.50">
    <property type="match status" value="1"/>
</dbReference>
<evidence type="ECO:0000256" key="2">
    <source>
        <dbReference type="ARBA" id="ARBA00008661"/>
    </source>
</evidence>
<dbReference type="STRING" id="188477.A0A433T287"/>
<evidence type="ECO:0000313" key="13">
    <source>
        <dbReference type="EMBL" id="RUS75671.1"/>
    </source>
</evidence>
<evidence type="ECO:0000256" key="1">
    <source>
        <dbReference type="ARBA" id="ARBA00004323"/>
    </source>
</evidence>
<dbReference type="EC" id="2.4.1.-" evidence="11"/>
<keyword evidence="5" id="KW-0812">Transmembrane</keyword>
<accession>A0A433T287</accession>
<keyword evidence="10" id="KW-0325">Glycoprotein</keyword>
<keyword evidence="14" id="KW-1185">Reference proteome</keyword>
<dbReference type="FunFam" id="3.90.550.50:FF:000001">
    <property type="entry name" value="Hexosyltransferase"/>
    <property type="match status" value="1"/>
</dbReference>
<protein>
    <recommendedName>
        <fullName evidence="11">Hexosyltransferase</fullName>
        <ecNumber evidence="11">2.4.1.-</ecNumber>
    </recommendedName>
</protein>